<dbReference type="Pfam" id="PF00583">
    <property type="entry name" value="Acetyltransf_1"/>
    <property type="match status" value="1"/>
</dbReference>
<dbReference type="SUPFAM" id="SSF55729">
    <property type="entry name" value="Acyl-CoA N-acyltransferases (Nat)"/>
    <property type="match status" value="1"/>
</dbReference>
<dbReference type="Proteomes" id="UP001501407">
    <property type="component" value="Unassembled WGS sequence"/>
</dbReference>
<organism evidence="2 3">
    <name type="scientific">Microbacterium yannicii</name>
    <dbReference type="NCBI Taxonomy" id="671622"/>
    <lineage>
        <taxon>Bacteria</taxon>
        <taxon>Bacillati</taxon>
        <taxon>Actinomycetota</taxon>
        <taxon>Actinomycetes</taxon>
        <taxon>Micrococcales</taxon>
        <taxon>Microbacteriaceae</taxon>
        <taxon>Microbacterium</taxon>
    </lineage>
</organism>
<dbReference type="PROSITE" id="PS51186">
    <property type="entry name" value="GNAT"/>
    <property type="match status" value="1"/>
</dbReference>
<dbReference type="RefSeq" id="WP_194413424.1">
    <property type="nucleotide sequence ID" value="NZ_BAABKZ010000001.1"/>
</dbReference>
<dbReference type="CDD" id="cd04301">
    <property type="entry name" value="NAT_SF"/>
    <property type="match status" value="1"/>
</dbReference>
<keyword evidence="3" id="KW-1185">Reference proteome</keyword>
<proteinExistence type="predicted"/>
<dbReference type="Gene3D" id="3.40.630.30">
    <property type="match status" value="1"/>
</dbReference>
<protein>
    <recommendedName>
        <fullName evidence="1">N-acetyltransferase domain-containing protein</fullName>
    </recommendedName>
</protein>
<evidence type="ECO:0000313" key="3">
    <source>
        <dbReference type="Proteomes" id="UP001501407"/>
    </source>
</evidence>
<dbReference type="EMBL" id="BAABKZ010000001">
    <property type="protein sequence ID" value="GAA5090698.1"/>
    <property type="molecule type" value="Genomic_DNA"/>
</dbReference>
<comment type="caution">
    <text evidence="2">The sequence shown here is derived from an EMBL/GenBank/DDBJ whole genome shotgun (WGS) entry which is preliminary data.</text>
</comment>
<sequence length="161" mass="17663">MITRELQPEEVASLAPQLLELQRRAYSVEAALIGDDRIPPLHESRQDLVSARLHWVVTFDGDRIAGALGYSVEGGSVDIDRLMIDPSYNRKGLGSSLVTEVMSLQARTIVATGRENAPARALYEGLGFTHDRDIEPVAGLWVSQYSRHSLAITGAVADDHR</sequence>
<accession>A0ABP9M7T5</accession>
<evidence type="ECO:0000313" key="2">
    <source>
        <dbReference type="EMBL" id="GAA5090698.1"/>
    </source>
</evidence>
<dbReference type="InterPro" id="IPR016181">
    <property type="entry name" value="Acyl_CoA_acyltransferase"/>
</dbReference>
<feature type="domain" description="N-acetyltransferase" evidence="1">
    <location>
        <begin position="1"/>
        <end position="147"/>
    </location>
</feature>
<dbReference type="InterPro" id="IPR000182">
    <property type="entry name" value="GNAT_dom"/>
</dbReference>
<evidence type="ECO:0000259" key="1">
    <source>
        <dbReference type="PROSITE" id="PS51186"/>
    </source>
</evidence>
<reference evidence="3" key="1">
    <citation type="journal article" date="2019" name="Int. J. Syst. Evol. Microbiol.">
        <title>The Global Catalogue of Microorganisms (GCM) 10K type strain sequencing project: providing services to taxonomists for standard genome sequencing and annotation.</title>
        <authorList>
            <consortium name="The Broad Institute Genomics Platform"/>
            <consortium name="The Broad Institute Genome Sequencing Center for Infectious Disease"/>
            <person name="Wu L."/>
            <person name="Ma J."/>
        </authorList>
    </citation>
    <scope>NUCLEOTIDE SEQUENCE [LARGE SCALE GENOMIC DNA]</scope>
    <source>
        <strain evidence="3">JCM 18959</strain>
    </source>
</reference>
<name>A0ABP9M7T5_9MICO</name>
<gene>
    <name evidence="2" type="ORF">GCM10025760_16690</name>
</gene>